<sequence>MRKFTQEQEEASEEELKPSERKQAYTEWATDQKKALRQFTRKITTTSQTPYVDARLTNMWVAQNSLTWWWERQRHNRKLAKRTSSLEQTNRRARGQALQGESSEDLGWPAGQVLGAEDVVLLEASDRPTESSKTATNRNLAKVLNMYKGDDLRLLEDRKVKYLKTKKGQYPVPERYEGPDNKKLDQQFTMTEM</sequence>
<feature type="region of interest" description="Disordered" evidence="1">
    <location>
        <begin position="81"/>
        <end position="109"/>
    </location>
</feature>
<organism evidence="2 3">
    <name type="scientific">Rhipicephalus microplus</name>
    <name type="common">Cattle tick</name>
    <name type="synonym">Boophilus microplus</name>
    <dbReference type="NCBI Taxonomy" id="6941"/>
    <lineage>
        <taxon>Eukaryota</taxon>
        <taxon>Metazoa</taxon>
        <taxon>Ecdysozoa</taxon>
        <taxon>Arthropoda</taxon>
        <taxon>Chelicerata</taxon>
        <taxon>Arachnida</taxon>
        <taxon>Acari</taxon>
        <taxon>Parasitiformes</taxon>
        <taxon>Ixodida</taxon>
        <taxon>Ixodoidea</taxon>
        <taxon>Ixodidae</taxon>
        <taxon>Rhipicephalinae</taxon>
        <taxon>Rhipicephalus</taxon>
        <taxon>Boophilus</taxon>
    </lineage>
</organism>
<reference evidence="2" key="1">
    <citation type="journal article" date="2020" name="Cell">
        <title>Large-Scale Comparative Analyses of Tick Genomes Elucidate Their Genetic Diversity and Vector Capacities.</title>
        <authorList>
            <consortium name="Tick Genome and Microbiome Consortium (TIGMIC)"/>
            <person name="Jia N."/>
            <person name="Wang J."/>
            <person name="Shi W."/>
            <person name="Du L."/>
            <person name="Sun Y."/>
            <person name="Zhan W."/>
            <person name="Jiang J.F."/>
            <person name="Wang Q."/>
            <person name="Zhang B."/>
            <person name="Ji P."/>
            <person name="Bell-Sakyi L."/>
            <person name="Cui X.M."/>
            <person name="Yuan T.T."/>
            <person name="Jiang B.G."/>
            <person name="Yang W.F."/>
            <person name="Lam T.T."/>
            <person name="Chang Q.C."/>
            <person name="Ding S.J."/>
            <person name="Wang X.J."/>
            <person name="Zhu J.G."/>
            <person name="Ruan X.D."/>
            <person name="Zhao L."/>
            <person name="Wei J.T."/>
            <person name="Ye R.Z."/>
            <person name="Que T.C."/>
            <person name="Du C.H."/>
            <person name="Zhou Y.H."/>
            <person name="Cheng J.X."/>
            <person name="Dai P.F."/>
            <person name="Guo W.B."/>
            <person name="Han X.H."/>
            <person name="Huang E.J."/>
            <person name="Li L.F."/>
            <person name="Wei W."/>
            <person name="Gao Y.C."/>
            <person name="Liu J.Z."/>
            <person name="Shao H.Z."/>
            <person name="Wang X."/>
            <person name="Wang C.C."/>
            <person name="Yang T.C."/>
            <person name="Huo Q.B."/>
            <person name="Li W."/>
            <person name="Chen H.Y."/>
            <person name="Chen S.E."/>
            <person name="Zhou L.G."/>
            <person name="Ni X.B."/>
            <person name="Tian J.H."/>
            <person name="Sheng Y."/>
            <person name="Liu T."/>
            <person name="Pan Y.S."/>
            <person name="Xia L.Y."/>
            <person name="Li J."/>
            <person name="Zhao F."/>
            <person name="Cao W.C."/>
        </authorList>
    </citation>
    <scope>NUCLEOTIDE SEQUENCE</scope>
    <source>
        <strain evidence="2">Rmic-2018</strain>
    </source>
</reference>
<dbReference type="Proteomes" id="UP000821866">
    <property type="component" value="Chromosome 10"/>
</dbReference>
<feature type="compositionally biased region" description="Basic and acidic residues" evidence="1">
    <location>
        <begin position="14"/>
        <end position="25"/>
    </location>
</feature>
<dbReference type="AlphaFoldDB" id="A0A9J6ET26"/>
<comment type="caution">
    <text evidence="2">The sequence shown here is derived from an EMBL/GenBank/DDBJ whole genome shotgun (WGS) entry which is preliminary data.</text>
</comment>
<evidence type="ECO:0000313" key="3">
    <source>
        <dbReference type="Proteomes" id="UP000821866"/>
    </source>
</evidence>
<feature type="region of interest" description="Disordered" evidence="1">
    <location>
        <begin position="1"/>
        <end position="25"/>
    </location>
</feature>
<dbReference type="EMBL" id="JABSTU010000002">
    <property type="protein sequence ID" value="KAH8037184.1"/>
    <property type="molecule type" value="Genomic_DNA"/>
</dbReference>
<evidence type="ECO:0000313" key="2">
    <source>
        <dbReference type="EMBL" id="KAH8037184.1"/>
    </source>
</evidence>
<proteinExistence type="predicted"/>
<evidence type="ECO:0000256" key="1">
    <source>
        <dbReference type="SAM" id="MobiDB-lite"/>
    </source>
</evidence>
<feature type="compositionally biased region" description="Basic and acidic residues" evidence="1">
    <location>
        <begin position="174"/>
        <end position="185"/>
    </location>
</feature>
<feature type="region of interest" description="Disordered" evidence="1">
    <location>
        <begin position="174"/>
        <end position="193"/>
    </location>
</feature>
<keyword evidence="3" id="KW-1185">Reference proteome</keyword>
<name>A0A9J6ET26_RHIMP</name>
<reference evidence="2" key="2">
    <citation type="submission" date="2021-09" db="EMBL/GenBank/DDBJ databases">
        <authorList>
            <person name="Jia N."/>
            <person name="Wang J."/>
            <person name="Shi W."/>
            <person name="Du L."/>
            <person name="Sun Y."/>
            <person name="Zhan W."/>
            <person name="Jiang J."/>
            <person name="Wang Q."/>
            <person name="Zhang B."/>
            <person name="Ji P."/>
            <person name="Sakyi L.B."/>
            <person name="Cui X."/>
            <person name="Yuan T."/>
            <person name="Jiang B."/>
            <person name="Yang W."/>
            <person name="Lam T.T.-Y."/>
            <person name="Chang Q."/>
            <person name="Ding S."/>
            <person name="Wang X."/>
            <person name="Zhu J."/>
            <person name="Ruan X."/>
            <person name="Zhao L."/>
            <person name="Wei J."/>
            <person name="Que T."/>
            <person name="Du C."/>
            <person name="Cheng J."/>
            <person name="Dai P."/>
            <person name="Han X."/>
            <person name="Huang E."/>
            <person name="Gao Y."/>
            <person name="Liu J."/>
            <person name="Shao H."/>
            <person name="Ye R."/>
            <person name="Li L."/>
            <person name="Wei W."/>
            <person name="Wang X."/>
            <person name="Wang C."/>
            <person name="Huo Q."/>
            <person name="Li W."/>
            <person name="Guo W."/>
            <person name="Chen H."/>
            <person name="Chen S."/>
            <person name="Zhou L."/>
            <person name="Zhou L."/>
            <person name="Ni X."/>
            <person name="Tian J."/>
            <person name="Zhou Y."/>
            <person name="Sheng Y."/>
            <person name="Liu T."/>
            <person name="Pan Y."/>
            <person name="Xia L."/>
            <person name="Li J."/>
            <person name="Zhao F."/>
            <person name="Cao W."/>
        </authorList>
    </citation>
    <scope>NUCLEOTIDE SEQUENCE</scope>
    <source>
        <strain evidence="2">Rmic-2018</strain>
        <tissue evidence="2">Larvae</tissue>
    </source>
</reference>
<gene>
    <name evidence="2" type="ORF">HPB51_008866</name>
</gene>
<protein>
    <submittedName>
        <fullName evidence="2">Uncharacterized protein</fullName>
    </submittedName>
</protein>
<accession>A0A9J6ET26</accession>